<protein>
    <submittedName>
        <fullName evidence="8">Ribosomal protein S6 kinase related</fullName>
    </submittedName>
</protein>
<dbReference type="CDD" id="cd05123">
    <property type="entry name" value="STKc_AGC"/>
    <property type="match status" value="1"/>
</dbReference>
<dbReference type="Ensembl" id="ENSOANT00000022359.3">
    <property type="protein sequence ID" value="ENSOANP00000022355.3"/>
    <property type="gene ID" value="ENSOANG00000014178.3"/>
</dbReference>
<dbReference type="OrthoDB" id="3205605at2759"/>
<evidence type="ECO:0000259" key="7">
    <source>
        <dbReference type="PROSITE" id="PS50011"/>
    </source>
</evidence>
<dbReference type="InterPro" id="IPR008271">
    <property type="entry name" value="Ser/Thr_kinase_AS"/>
</dbReference>
<keyword evidence="1" id="KW-0723">Serine/threonine-protein kinase</keyword>
<feature type="domain" description="Protein kinase" evidence="7">
    <location>
        <begin position="127"/>
        <end position="380"/>
    </location>
</feature>
<dbReference type="KEGG" id="oaa:100680698"/>
<evidence type="ECO:0000256" key="2">
    <source>
        <dbReference type="ARBA" id="ARBA00022679"/>
    </source>
</evidence>
<dbReference type="Gene3D" id="1.10.510.10">
    <property type="entry name" value="Transferase(Phosphotransferase) domain 1"/>
    <property type="match status" value="1"/>
</dbReference>
<reference evidence="8" key="2">
    <citation type="submission" date="2025-08" db="UniProtKB">
        <authorList>
            <consortium name="Ensembl"/>
        </authorList>
    </citation>
    <scope>IDENTIFICATION</scope>
    <source>
        <strain evidence="8">Glennie</strain>
    </source>
</reference>
<dbReference type="GO" id="GO:0004674">
    <property type="term" value="F:protein serine/threonine kinase activity"/>
    <property type="evidence" value="ECO:0007669"/>
    <property type="project" value="UniProtKB-KW"/>
</dbReference>
<dbReference type="PROSITE" id="PS00108">
    <property type="entry name" value="PROTEIN_KINASE_ST"/>
    <property type="match status" value="1"/>
</dbReference>
<dbReference type="PROSITE" id="PS50011">
    <property type="entry name" value="PROTEIN_KINASE_DOM"/>
    <property type="match status" value="1"/>
</dbReference>
<evidence type="ECO:0000256" key="1">
    <source>
        <dbReference type="ARBA" id="ARBA00022527"/>
    </source>
</evidence>
<dbReference type="Proteomes" id="UP000002279">
    <property type="component" value="Chromosome 17"/>
</dbReference>
<evidence type="ECO:0000256" key="6">
    <source>
        <dbReference type="SAM" id="MobiDB-lite"/>
    </source>
</evidence>
<dbReference type="GO" id="GO:0004672">
    <property type="term" value="F:protein kinase activity"/>
    <property type="evidence" value="ECO:0000318"/>
    <property type="project" value="GO_Central"/>
</dbReference>
<name>F6PFS2_ORNAN</name>
<proteinExistence type="predicted"/>
<dbReference type="PANTHER" id="PTHR24355:SF1">
    <property type="entry name" value="RIBOSOMAL PROTEIN S6 KINASE-RELATED PROTEIN"/>
    <property type="match status" value="1"/>
</dbReference>
<keyword evidence="4" id="KW-0418">Kinase</keyword>
<dbReference type="Bgee" id="ENSOANG00000014178">
    <property type="expression patterns" value="Expressed in cerebellum and 6 other cell types or tissues"/>
</dbReference>
<dbReference type="GeneTree" id="ENSGT00940000160082"/>
<organism evidence="8 9">
    <name type="scientific">Ornithorhynchus anatinus</name>
    <name type="common">Duckbill platypus</name>
    <dbReference type="NCBI Taxonomy" id="9258"/>
    <lineage>
        <taxon>Eukaryota</taxon>
        <taxon>Metazoa</taxon>
        <taxon>Chordata</taxon>
        <taxon>Craniata</taxon>
        <taxon>Vertebrata</taxon>
        <taxon>Euteleostomi</taxon>
        <taxon>Mammalia</taxon>
        <taxon>Monotremata</taxon>
        <taxon>Ornithorhynchidae</taxon>
        <taxon>Ornithorhynchus</taxon>
    </lineage>
</organism>
<evidence type="ECO:0000256" key="3">
    <source>
        <dbReference type="ARBA" id="ARBA00022741"/>
    </source>
</evidence>
<evidence type="ECO:0000313" key="8">
    <source>
        <dbReference type="Ensembl" id="ENSOANP00000022355.3"/>
    </source>
</evidence>
<dbReference type="PANTHER" id="PTHR24355">
    <property type="entry name" value="G PROTEIN-COUPLED RECEPTOR KINASE/RIBOSOMAL PROTEIN S6 KINASE"/>
    <property type="match status" value="1"/>
</dbReference>
<gene>
    <name evidence="8" type="primary">RSKR</name>
</gene>
<evidence type="ECO:0000256" key="5">
    <source>
        <dbReference type="ARBA" id="ARBA00022840"/>
    </source>
</evidence>
<reference evidence="8" key="3">
    <citation type="submission" date="2025-09" db="UniProtKB">
        <authorList>
            <consortium name="Ensembl"/>
        </authorList>
    </citation>
    <scope>IDENTIFICATION</scope>
    <source>
        <strain evidence="8">Glennie</strain>
    </source>
</reference>
<keyword evidence="9" id="KW-1185">Reference proteome</keyword>
<dbReference type="InterPro" id="IPR011009">
    <property type="entry name" value="Kinase-like_dom_sf"/>
</dbReference>
<keyword evidence="5" id="KW-0067">ATP-binding</keyword>
<dbReference type="STRING" id="9258.ENSOANP00000022355"/>
<dbReference type="AlphaFoldDB" id="F6PFS2"/>
<dbReference type="RefSeq" id="XP_003430626.1">
    <property type="nucleotide sequence ID" value="XM_003430578.4"/>
</dbReference>
<dbReference type="InterPro" id="IPR000719">
    <property type="entry name" value="Prot_kinase_dom"/>
</dbReference>
<dbReference type="GO" id="GO:0005524">
    <property type="term" value="F:ATP binding"/>
    <property type="evidence" value="ECO:0007669"/>
    <property type="project" value="UniProtKB-KW"/>
</dbReference>
<feature type="region of interest" description="Disordered" evidence="6">
    <location>
        <begin position="1"/>
        <end position="56"/>
    </location>
</feature>
<sequence>MGAVSSGPARGPGGAPQGKDRRDTPGGVSGASRSRAGGGLSRSVGSQPNSVPPARGPCVRAWKSLLSGVGASGSGLKWPRWGRGPPGPPQPVIRITERQPNEWPLPQFISLFLPEFPLRPPWGEQQLKVLGLVAKGSFGTILKVLDRGREAVFAVKVMPKVEVLRRDTLRQCKEEVSIRRQVSHPFVHGLGDSWQGQRHLFIMCSYCSTGDLHSLWATVGSFDEEPIRLFAAELVLVLGYLHDLGITHRDVKMENILLDERGHLKLTDFGLSRYLPSGGRAYTICGTLQYMAPEVLSGGPYNHAADWWSLGVLLFCLATGKFPVAAERDHVAMLASVSRCDYAVPASLSQPLSLLLGELLCRNPSLRLRYLHRFRAHPFFRGVAFDPELLQKQPVPLILEARAARAPPPEPETFGDFDCDLVVPLTRPHPA</sequence>
<dbReference type="FunCoup" id="F6PFS2">
    <property type="interactions" value="470"/>
</dbReference>
<dbReference type="CTD" id="124923"/>
<keyword evidence="2" id="KW-0808">Transferase</keyword>
<dbReference type="Gene3D" id="3.30.200.20">
    <property type="entry name" value="Phosphorylase Kinase, domain 1"/>
    <property type="match status" value="1"/>
</dbReference>
<feature type="compositionally biased region" description="Low complexity" evidence="6">
    <location>
        <begin position="30"/>
        <end position="46"/>
    </location>
</feature>
<dbReference type="Pfam" id="PF00069">
    <property type="entry name" value="Pkinase"/>
    <property type="match status" value="1"/>
</dbReference>
<evidence type="ECO:0000256" key="4">
    <source>
        <dbReference type="ARBA" id="ARBA00022777"/>
    </source>
</evidence>
<dbReference type="SUPFAM" id="SSF56112">
    <property type="entry name" value="Protein kinase-like (PK-like)"/>
    <property type="match status" value="1"/>
</dbReference>
<reference evidence="8 9" key="1">
    <citation type="journal article" date="2008" name="Nature">
        <title>Genome analysis of the platypus reveals unique signatures of evolution.</title>
        <authorList>
            <person name="Warren W.C."/>
            <person name="Hillier L.W."/>
            <person name="Marshall Graves J.A."/>
            <person name="Birney E."/>
            <person name="Ponting C.P."/>
            <person name="Grutzner F."/>
            <person name="Belov K."/>
            <person name="Miller W."/>
            <person name="Clarke L."/>
            <person name="Chinwalla A.T."/>
            <person name="Yang S.P."/>
            <person name="Heger A."/>
            <person name="Locke D.P."/>
            <person name="Miethke P."/>
            <person name="Waters P.D."/>
            <person name="Veyrunes F."/>
            <person name="Fulton L."/>
            <person name="Fulton B."/>
            <person name="Graves T."/>
            <person name="Wallis J."/>
            <person name="Puente X.S."/>
            <person name="Lopez-Otin C."/>
            <person name="Ordonez G.R."/>
            <person name="Eichler E.E."/>
            <person name="Chen L."/>
            <person name="Cheng Z."/>
            <person name="Deakin J.E."/>
            <person name="Alsop A."/>
            <person name="Thompson K."/>
            <person name="Kirby P."/>
            <person name="Papenfuss A.T."/>
            <person name="Wakefield M.J."/>
            <person name="Olender T."/>
            <person name="Lancet D."/>
            <person name="Huttley G.A."/>
            <person name="Smit A.F."/>
            <person name="Pask A."/>
            <person name="Temple-Smith P."/>
            <person name="Batzer M.A."/>
            <person name="Walker J.A."/>
            <person name="Konkel M.K."/>
            <person name="Harris R.S."/>
            <person name="Whittington C.M."/>
            <person name="Wong E.S."/>
            <person name="Gemmell N.J."/>
            <person name="Buschiazzo E."/>
            <person name="Vargas Jentzsch I.M."/>
            <person name="Merkel A."/>
            <person name="Schmitz J."/>
            <person name="Zemann A."/>
            <person name="Churakov G."/>
            <person name="Kriegs J.O."/>
            <person name="Brosius J."/>
            <person name="Murchison E.P."/>
            <person name="Sachidanandam R."/>
            <person name="Smith C."/>
            <person name="Hannon G.J."/>
            <person name="Tsend-Ayush E."/>
            <person name="McMillan D."/>
            <person name="Attenborough R."/>
            <person name="Rens W."/>
            <person name="Ferguson-Smith M."/>
            <person name="Lefevre C.M."/>
            <person name="Sharp J.A."/>
            <person name="Nicholas K.R."/>
            <person name="Ray D.A."/>
            <person name="Kube M."/>
            <person name="Reinhardt R."/>
            <person name="Pringle T.H."/>
            <person name="Taylor J."/>
            <person name="Jones R.C."/>
            <person name="Nixon B."/>
            <person name="Dacheux J.L."/>
            <person name="Niwa H."/>
            <person name="Sekita Y."/>
            <person name="Huang X."/>
            <person name="Stark A."/>
            <person name="Kheradpour P."/>
            <person name="Kellis M."/>
            <person name="Flicek P."/>
            <person name="Chen Y."/>
            <person name="Webber C."/>
            <person name="Hardison R."/>
            <person name="Nelson J."/>
            <person name="Hallsworth-Pepin K."/>
            <person name="Delehaunty K."/>
            <person name="Markovic C."/>
            <person name="Minx P."/>
            <person name="Feng Y."/>
            <person name="Kremitzki C."/>
            <person name="Mitreva M."/>
            <person name="Glasscock J."/>
            <person name="Wylie T."/>
            <person name="Wohldmann P."/>
            <person name="Thiru P."/>
            <person name="Nhan M.N."/>
            <person name="Pohl C.S."/>
            <person name="Smith S.M."/>
            <person name="Hou S."/>
            <person name="Nefedov M."/>
            <person name="de Jong P.J."/>
            <person name="Renfree M.B."/>
            <person name="Mardis E.R."/>
            <person name="Wilson R.K."/>
        </authorList>
    </citation>
    <scope>NUCLEOTIDE SEQUENCE [LARGE SCALE GENOMIC DNA]</scope>
    <source>
        <strain evidence="8 9">Glennie</strain>
    </source>
</reference>
<dbReference type="InParanoid" id="F6PFS2"/>
<dbReference type="HOGENOM" id="CLU_000288_63_0_1"/>
<dbReference type="InterPro" id="IPR045270">
    <property type="entry name" value="STKc_AGC"/>
</dbReference>
<dbReference type="SMART" id="SM00220">
    <property type="entry name" value="S_TKc"/>
    <property type="match status" value="1"/>
</dbReference>
<dbReference type="OMA" id="YCASAIH"/>
<dbReference type="GeneID" id="100680698"/>
<keyword evidence="3" id="KW-0547">Nucleotide-binding</keyword>
<dbReference type="eggNOG" id="KOG0694">
    <property type="taxonomic scope" value="Eukaryota"/>
</dbReference>
<dbReference type="FunFam" id="1.10.510.10:FF:000571">
    <property type="entry name" value="Maternal embryonic leucine zipper kinase"/>
    <property type="match status" value="1"/>
</dbReference>
<evidence type="ECO:0000313" key="9">
    <source>
        <dbReference type="Proteomes" id="UP000002279"/>
    </source>
</evidence>
<accession>F6PFS2</accession>